<geneLocation type="plasmid" evidence="2">
    <name>pAA1</name>
</geneLocation>
<name>Q6SJZ4_PAEAU</name>
<dbReference type="AlphaFoldDB" id="Q6SJZ4"/>
<feature type="region of interest" description="Disordered" evidence="1">
    <location>
        <begin position="37"/>
        <end position="63"/>
    </location>
</feature>
<evidence type="ECO:0000313" key="2">
    <source>
        <dbReference type="EMBL" id="AAS20178.1"/>
    </source>
</evidence>
<evidence type="ECO:0000256" key="1">
    <source>
        <dbReference type="SAM" id="MobiDB-lite"/>
    </source>
</evidence>
<accession>Q6SJZ4</accession>
<proteinExistence type="predicted"/>
<reference evidence="2" key="1">
    <citation type="journal article" date="2004" name="Appl. Environ. Microbiol.">
        <title>Arthrobacter aurescens TC1 atrazine catabolism genes trzN, atzB, and atzC are linked on a 160-kilobase region and are functional in Escherichia coli.</title>
        <authorList>
            <person name="Sajjaphan K."/>
            <person name="Shapir N."/>
            <person name="Wackett L.P."/>
            <person name="Palmer M."/>
            <person name="Blackmon B."/>
            <person name="Tomkins J."/>
            <person name="Sadowsky M.J."/>
        </authorList>
    </citation>
    <scope>NUCLEOTIDE SEQUENCE</scope>
    <source>
        <strain evidence="2">TC1</strain>
        <plasmid evidence="2">pAA1</plasmid>
    </source>
</reference>
<protein>
    <submittedName>
        <fullName evidence="2">Uncharacterized protein</fullName>
    </submittedName>
</protein>
<sequence length="63" mass="7016">MSKPSRRRLTRATNVADVLWPDFALARIGCISTRRDDDDGSLNGRVHWPRGAAKRPDALQIAS</sequence>
<keyword evidence="2" id="KW-0614">Plasmid</keyword>
<dbReference type="EMBL" id="AY456696">
    <property type="protein sequence ID" value="AAS20178.1"/>
    <property type="molecule type" value="Genomic_DNA"/>
</dbReference>
<organism evidence="2">
    <name type="scientific">Paenarthrobacter aurescens</name>
    <name type="common">Arthrobacter aurescens</name>
    <dbReference type="NCBI Taxonomy" id="43663"/>
    <lineage>
        <taxon>Bacteria</taxon>
        <taxon>Bacillati</taxon>
        <taxon>Actinomycetota</taxon>
        <taxon>Actinomycetes</taxon>
        <taxon>Micrococcales</taxon>
        <taxon>Micrococcaceae</taxon>
        <taxon>Paenarthrobacter</taxon>
    </lineage>
</organism>